<dbReference type="RefSeq" id="WP_191203311.1">
    <property type="nucleotide sequence ID" value="NZ_JACXZA010000002.1"/>
</dbReference>
<dbReference type="InterPro" id="IPR050194">
    <property type="entry name" value="Glycosyltransferase_grp1"/>
</dbReference>
<dbReference type="InterPro" id="IPR028098">
    <property type="entry name" value="Glyco_trans_4-like_N"/>
</dbReference>
<dbReference type="InterPro" id="IPR001296">
    <property type="entry name" value="Glyco_trans_1"/>
</dbReference>
<protein>
    <submittedName>
        <fullName evidence="3">Glycosyltransferase family 4 protein</fullName>
    </submittedName>
</protein>
<dbReference type="Proteomes" id="UP000609346">
    <property type="component" value="Unassembled WGS sequence"/>
</dbReference>
<dbReference type="PANTHER" id="PTHR45947">
    <property type="entry name" value="SULFOQUINOVOSYL TRANSFERASE SQD2"/>
    <property type="match status" value="1"/>
</dbReference>
<proteinExistence type="predicted"/>
<dbReference type="Gene3D" id="3.40.50.2000">
    <property type="entry name" value="Glycogen Phosphorylase B"/>
    <property type="match status" value="2"/>
</dbReference>
<feature type="domain" description="Glycosyl transferase family 1" evidence="1">
    <location>
        <begin position="170"/>
        <end position="338"/>
    </location>
</feature>
<organism evidence="3 4">
    <name type="scientific">Paenibacillus terricola</name>
    <dbReference type="NCBI Taxonomy" id="2763503"/>
    <lineage>
        <taxon>Bacteria</taxon>
        <taxon>Bacillati</taxon>
        <taxon>Bacillota</taxon>
        <taxon>Bacilli</taxon>
        <taxon>Bacillales</taxon>
        <taxon>Paenibacillaceae</taxon>
        <taxon>Paenibacillus</taxon>
    </lineage>
</organism>
<evidence type="ECO:0000313" key="4">
    <source>
        <dbReference type="Proteomes" id="UP000609346"/>
    </source>
</evidence>
<name>A0ABR8MSY6_9BACL</name>
<evidence type="ECO:0000313" key="3">
    <source>
        <dbReference type="EMBL" id="MBD3919038.1"/>
    </source>
</evidence>
<dbReference type="CDD" id="cd03801">
    <property type="entry name" value="GT4_PimA-like"/>
    <property type="match status" value="1"/>
</dbReference>
<accession>A0ABR8MSY6</accession>
<keyword evidence="4" id="KW-1185">Reference proteome</keyword>
<sequence length="364" mass="40340">MKLLIVAPEQIPVPPPYGGSVENCIYQIARQIKGNHEVTIVSLHRKSLPRTTKIGHTTIIRVDGGSRSTYLRNAMQRVKANRYDLIQVDNRPSFIHTVKKAFPTTPISLFMHSMTFVSRPMTTTRKAASDLKGASLIIGNSQSLKRTLSSKFPEHKHKIKFVHLGVDLNKFHPSHSKGHKPFHVLYAGRLIPRKGVPVLMKAIKIARKSDPSIRLSIAGGTGNPTYKGYLRRTARGLGIPVSFKGNLSRSRMPAFYRSGNCFVCPSQKHEAFGLVNVEAMASGLPVIASRNGGIPEIVQHGHNGFLIGAYAKPGAFASQIIRLAKDPGLTRRLAKQARIDAVHRFGWGQTADKLIQIYEEQLRR</sequence>
<comment type="caution">
    <text evidence="3">The sequence shown here is derived from an EMBL/GenBank/DDBJ whole genome shotgun (WGS) entry which is preliminary data.</text>
</comment>
<dbReference type="Pfam" id="PF13439">
    <property type="entry name" value="Glyco_transf_4"/>
    <property type="match status" value="1"/>
</dbReference>
<dbReference type="SUPFAM" id="SSF53756">
    <property type="entry name" value="UDP-Glycosyltransferase/glycogen phosphorylase"/>
    <property type="match status" value="1"/>
</dbReference>
<dbReference type="Pfam" id="PF00534">
    <property type="entry name" value="Glycos_transf_1"/>
    <property type="match status" value="1"/>
</dbReference>
<feature type="domain" description="Glycosyltransferase subfamily 4-like N-terminal" evidence="2">
    <location>
        <begin position="21"/>
        <end position="169"/>
    </location>
</feature>
<dbReference type="EMBL" id="JACXZA010000002">
    <property type="protein sequence ID" value="MBD3919038.1"/>
    <property type="molecule type" value="Genomic_DNA"/>
</dbReference>
<dbReference type="PANTHER" id="PTHR45947:SF13">
    <property type="entry name" value="TRANSFERASE"/>
    <property type="match status" value="1"/>
</dbReference>
<evidence type="ECO:0000259" key="2">
    <source>
        <dbReference type="Pfam" id="PF13439"/>
    </source>
</evidence>
<reference evidence="3 4" key="1">
    <citation type="submission" date="2020-09" db="EMBL/GenBank/DDBJ databases">
        <title>Paenibacillus sp. strain PR3 16S rRNA gene Genome sequencing and assembly.</title>
        <authorList>
            <person name="Kim J."/>
        </authorList>
    </citation>
    <scope>NUCLEOTIDE SEQUENCE [LARGE SCALE GENOMIC DNA]</scope>
    <source>
        <strain evidence="3 4">PR3</strain>
    </source>
</reference>
<evidence type="ECO:0000259" key="1">
    <source>
        <dbReference type="Pfam" id="PF00534"/>
    </source>
</evidence>
<gene>
    <name evidence="3" type="ORF">H8B09_09755</name>
</gene>